<dbReference type="EMBL" id="JROC01000033">
    <property type="protein sequence ID" value="KGL66743.1"/>
    <property type="molecule type" value="Genomic_DNA"/>
</dbReference>
<feature type="region of interest" description="Disordered" evidence="1">
    <location>
        <begin position="71"/>
        <end position="124"/>
    </location>
</feature>
<reference evidence="2 3" key="1">
    <citation type="submission" date="2014-09" db="EMBL/GenBank/DDBJ databases">
        <title>Lactobacillus mucosae CRL573 Genome Sequencing.</title>
        <authorList>
            <person name="Bleckwedel J."/>
            <person name="Teran L.C."/>
            <person name="Bonacina J."/>
            <person name="Saavedra L."/>
            <person name="Mozzi F.B."/>
            <person name="Raya R.R."/>
        </authorList>
    </citation>
    <scope>NUCLEOTIDE SEQUENCE [LARGE SCALE GENOMIC DNA]</scope>
    <source>
        <strain evidence="2 3">CRL573</strain>
    </source>
</reference>
<feature type="compositionally biased region" description="Low complexity" evidence="1">
    <location>
        <begin position="82"/>
        <end position="109"/>
    </location>
</feature>
<dbReference type="Proteomes" id="UP000030001">
    <property type="component" value="Unassembled WGS sequence"/>
</dbReference>
<name>A0A099YCX1_LIMMU</name>
<gene>
    <name evidence="2" type="ORF">LX03_06655</name>
</gene>
<proteinExistence type="predicted"/>
<evidence type="ECO:0000313" key="2">
    <source>
        <dbReference type="EMBL" id="KGL66743.1"/>
    </source>
</evidence>
<comment type="caution">
    <text evidence="2">The sequence shown here is derived from an EMBL/GenBank/DDBJ whole genome shotgun (WGS) entry which is preliminary data.</text>
</comment>
<dbReference type="AlphaFoldDB" id="A0A099YCX1"/>
<evidence type="ECO:0000313" key="3">
    <source>
        <dbReference type="Proteomes" id="UP000030001"/>
    </source>
</evidence>
<organism evidence="2 3">
    <name type="scientific">Limosilactobacillus mucosae</name>
    <name type="common">Lactobacillus mucosae</name>
    <dbReference type="NCBI Taxonomy" id="97478"/>
    <lineage>
        <taxon>Bacteria</taxon>
        <taxon>Bacillati</taxon>
        <taxon>Bacillota</taxon>
        <taxon>Bacilli</taxon>
        <taxon>Lactobacillales</taxon>
        <taxon>Lactobacillaceae</taxon>
        <taxon>Limosilactobacillus</taxon>
    </lineage>
</organism>
<sequence>MNGSKNYSFGFPVGSTAYEWLEAQDNKTLSLSLAIDFLVQVYGKGDFMQVVMSAMANNVADPADLLAEKVNQMNQQPEPKQAATDTASEETATPVKQTPAAKTPSAPAPGKKKIDISMLSTEHD</sequence>
<protein>
    <submittedName>
        <fullName evidence="2">Uncharacterized protein</fullName>
    </submittedName>
</protein>
<accession>A0A099YCX1</accession>
<evidence type="ECO:0000256" key="1">
    <source>
        <dbReference type="SAM" id="MobiDB-lite"/>
    </source>
</evidence>